<dbReference type="EMBL" id="WTYP01000001">
    <property type="protein sequence ID" value="MXP45883.1"/>
    <property type="molecule type" value="Genomic_DNA"/>
</dbReference>
<gene>
    <name evidence="2" type="ORF">GRI43_00560</name>
</gene>
<organism evidence="2 3">
    <name type="scientific">Pontixanthobacter luteolus</name>
    <dbReference type="NCBI Taxonomy" id="295089"/>
    <lineage>
        <taxon>Bacteria</taxon>
        <taxon>Pseudomonadati</taxon>
        <taxon>Pseudomonadota</taxon>
        <taxon>Alphaproteobacteria</taxon>
        <taxon>Sphingomonadales</taxon>
        <taxon>Erythrobacteraceae</taxon>
        <taxon>Pontixanthobacter</taxon>
    </lineage>
</organism>
<reference evidence="2 3" key="1">
    <citation type="submission" date="2019-12" db="EMBL/GenBank/DDBJ databases">
        <title>Genomic-based taxomic classification of the family Erythrobacteraceae.</title>
        <authorList>
            <person name="Xu L."/>
        </authorList>
    </citation>
    <scope>NUCLEOTIDE SEQUENCE [LARGE SCALE GENOMIC DNA]</scope>
    <source>
        <strain evidence="2 3">SW-109</strain>
    </source>
</reference>
<sequence>MAGKNNALQKPVTLSGDLENVIGKGPMTRAQVTSKVWEYIKANDLQDSKDKRQINPDAKLGAVIGKDQISMFKMTAAVSKHLT</sequence>
<keyword evidence="3" id="KW-1185">Reference proteome</keyword>
<dbReference type="PROSITE" id="PS51925">
    <property type="entry name" value="SWIB_MDM2"/>
    <property type="match status" value="1"/>
</dbReference>
<comment type="caution">
    <text evidence="2">The sequence shown here is derived from an EMBL/GenBank/DDBJ whole genome shotgun (WGS) entry which is preliminary data.</text>
</comment>
<dbReference type="SUPFAM" id="SSF47592">
    <property type="entry name" value="SWIB/MDM2 domain"/>
    <property type="match status" value="1"/>
</dbReference>
<evidence type="ECO:0000313" key="3">
    <source>
        <dbReference type="Proteomes" id="UP000471435"/>
    </source>
</evidence>
<name>A0A6I4UWF3_9SPHN</name>
<dbReference type="PANTHER" id="PTHR13844">
    <property type="entry name" value="SWI/SNF-RELATED MATRIX-ASSOCIATED ACTIN-DEPENDENT REGULATOR OF CHROMATIN SUBFAMILY D"/>
    <property type="match status" value="1"/>
</dbReference>
<evidence type="ECO:0000313" key="2">
    <source>
        <dbReference type="EMBL" id="MXP45883.1"/>
    </source>
</evidence>
<dbReference type="OrthoDB" id="8019446at2"/>
<dbReference type="InterPro" id="IPR036885">
    <property type="entry name" value="SWIB_MDM2_dom_sf"/>
</dbReference>
<dbReference type="SMART" id="SM00151">
    <property type="entry name" value="SWIB"/>
    <property type="match status" value="1"/>
</dbReference>
<dbReference type="Proteomes" id="UP000471435">
    <property type="component" value="Unassembled WGS sequence"/>
</dbReference>
<dbReference type="Pfam" id="PF02201">
    <property type="entry name" value="SWIB"/>
    <property type="match status" value="1"/>
</dbReference>
<proteinExistence type="predicted"/>
<evidence type="ECO:0000259" key="1">
    <source>
        <dbReference type="PROSITE" id="PS51925"/>
    </source>
</evidence>
<protein>
    <recommendedName>
        <fullName evidence="1">DM2 domain-containing protein</fullName>
    </recommendedName>
</protein>
<dbReference type="CDD" id="cd10567">
    <property type="entry name" value="SWIB-MDM2_like"/>
    <property type="match status" value="1"/>
</dbReference>
<dbReference type="InterPro" id="IPR003121">
    <property type="entry name" value="SWIB_MDM2_domain"/>
</dbReference>
<dbReference type="Gene3D" id="1.10.245.10">
    <property type="entry name" value="SWIB/MDM2 domain"/>
    <property type="match status" value="1"/>
</dbReference>
<dbReference type="AlphaFoldDB" id="A0A6I4UWF3"/>
<feature type="domain" description="DM2" evidence="1">
    <location>
        <begin position="7"/>
        <end position="83"/>
    </location>
</feature>
<dbReference type="RefSeq" id="WP_160729184.1">
    <property type="nucleotide sequence ID" value="NZ_CANLWR010000001.1"/>
</dbReference>
<dbReference type="InterPro" id="IPR019835">
    <property type="entry name" value="SWIB_domain"/>
</dbReference>
<accession>A0A6I4UWF3</accession>